<dbReference type="InterPro" id="IPR013830">
    <property type="entry name" value="SGNH_hydro"/>
</dbReference>
<name>E9S7Q7_RUMAL</name>
<dbReference type="OrthoDB" id="8233337at2"/>
<sequence>MKKTLALLLALSVCATAFVGCGGNADSSAKAENSAANSAESSAEAPAESTPEEAESTAETAETPADDSLSAQLLAQYPVNDGAYDFTKGATENMLGRSLLYRGDTSRLAAKLQRAVDDPKAITNICYLGDSITAGSGATGSAKQYTNLINAWWEENMGYYVLGTNAGIGATDSYCAVHRASRDVPEESDIIFIEFINDQDNELYQSTMDSLVRQCLAMETQPAVIIIEPSTEGGGSPQNAHLKVAQTYDIPFISYHDAIIPEIDAGNFQWKDTSNDNVHPNDAGHAVMAQCVLNLFEQVKENLENENKEVTPFDPAAVESPTGDKFAGASLGSMDTPETVEVVDAGTFTKRIQFANFNGGWGSESGGSATFKINCKNLGMLYLKNIKGDFGQVAVKVDDNEPVIIDGDFPGGWGNYAKADEIFSSDEAAEHTVTVEFISGDDKPNFQILNWLIS</sequence>
<dbReference type="RefSeq" id="WP_002847040.1">
    <property type="nucleotide sequence ID" value="NZ_ADKM02000018.1"/>
</dbReference>
<dbReference type="SUPFAM" id="SSF52266">
    <property type="entry name" value="SGNH hydrolase"/>
    <property type="match status" value="1"/>
</dbReference>
<dbReference type="STRING" id="246199.CUS_7282"/>
<dbReference type="Gene3D" id="3.40.50.1110">
    <property type="entry name" value="SGNH hydrolase"/>
    <property type="match status" value="1"/>
</dbReference>
<evidence type="ECO:0000259" key="3">
    <source>
        <dbReference type="Pfam" id="PF13472"/>
    </source>
</evidence>
<reference evidence="4 5" key="1">
    <citation type="submission" date="2011-02" db="EMBL/GenBank/DDBJ databases">
        <authorList>
            <person name="Nelson K.E."/>
            <person name="Sutton G."/>
            <person name="Torralba M."/>
            <person name="Durkin S."/>
            <person name="Harkins D."/>
            <person name="Montgomery R."/>
            <person name="Ziemer C."/>
            <person name="Klaassens E."/>
            <person name="Ocuiv P."/>
            <person name="Morrison M."/>
        </authorList>
    </citation>
    <scope>NUCLEOTIDE SEQUENCE [LARGE SCALE GENOMIC DNA]</scope>
    <source>
        <strain evidence="4 5">8</strain>
    </source>
</reference>
<dbReference type="PANTHER" id="PTHR34407">
    <property type="entry name" value="EXPRESSED PROTEIN"/>
    <property type="match status" value="1"/>
</dbReference>
<feature type="chain" id="PRO_5039001836" evidence="2">
    <location>
        <begin position="20"/>
        <end position="454"/>
    </location>
</feature>
<dbReference type="AlphaFoldDB" id="E9S7Q7"/>
<dbReference type="EMBL" id="ADKM02000018">
    <property type="protein sequence ID" value="EGC04591.1"/>
    <property type="molecule type" value="Genomic_DNA"/>
</dbReference>
<organism evidence="4 5">
    <name type="scientific">Ruminococcus albus 8</name>
    <dbReference type="NCBI Taxonomy" id="246199"/>
    <lineage>
        <taxon>Bacteria</taxon>
        <taxon>Bacillati</taxon>
        <taxon>Bacillota</taxon>
        <taxon>Clostridia</taxon>
        <taxon>Eubacteriales</taxon>
        <taxon>Oscillospiraceae</taxon>
        <taxon>Ruminococcus</taxon>
    </lineage>
</organism>
<dbReference type="CDD" id="cd00229">
    <property type="entry name" value="SGNH_hydrolase"/>
    <property type="match status" value="1"/>
</dbReference>
<protein>
    <submittedName>
        <fullName evidence="4">GDSL-like protein</fullName>
    </submittedName>
</protein>
<evidence type="ECO:0000256" key="2">
    <source>
        <dbReference type="SAM" id="SignalP"/>
    </source>
</evidence>
<evidence type="ECO:0000313" key="5">
    <source>
        <dbReference type="Proteomes" id="UP000004259"/>
    </source>
</evidence>
<feature type="compositionally biased region" description="Low complexity" evidence="1">
    <location>
        <begin position="57"/>
        <end position="67"/>
    </location>
</feature>
<dbReference type="Pfam" id="PF13472">
    <property type="entry name" value="Lipase_GDSL_2"/>
    <property type="match status" value="1"/>
</dbReference>
<dbReference type="eggNOG" id="COG2755">
    <property type="taxonomic scope" value="Bacteria"/>
</dbReference>
<gene>
    <name evidence="4" type="ORF">CUS_7282</name>
</gene>
<accession>E9S7Q7</accession>
<dbReference type="PANTHER" id="PTHR34407:SF1">
    <property type="entry name" value="SGNH HYDROLASE-TYPE ESTERASE DOMAIN-CONTAINING PROTEIN"/>
    <property type="match status" value="1"/>
</dbReference>
<dbReference type="Proteomes" id="UP000004259">
    <property type="component" value="Unassembled WGS sequence"/>
</dbReference>
<dbReference type="InterPro" id="IPR036514">
    <property type="entry name" value="SGNH_hydro_sf"/>
</dbReference>
<evidence type="ECO:0000313" key="4">
    <source>
        <dbReference type="EMBL" id="EGC04591.1"/>
    </source>
</evidence>
<feature type="domain" description="SGNH hydrolase-type esterase" evidence="3">
    <location>
        <begin position="128"/>
        <end position="287"/>
    </location>
</feature>
<feature type="signal peptide" evidence="2">
    <location>
        <begin position="1"/>
        <end position="19"/>
    </location>
</feature>
<feature type="compositionally biased region" description="Low complexity" evidence="1">
    <location>
        <begin position="29"/>
        <end position="49"/>
    </location>
</feature>
<keyword evidence="5" id="KW-1185">Reference proteome</keyword>
<feature type="region of interest" description="Disordered" evidence="1">
    <location>
        <begin position="29"/>
        <end position="67"/>
    </location>
</feature>
<keyword evidence="2" id="KW-0732">Signal</keyword>
<comment type="caution">
    <text evidence="4">The sequence shown here is derived from an EMBL/GenBank/DDBJ whole genome shotgun (WGS) entry which is preliminary data.</text>
</comment>
<evidence type="ECO:0000256" key="1">
    <source>
        <dbReference type="SAM" id="MobiDB-lite"/>
    </source>
</evidence>
<proteinExistence type="predicted"/>
<dbReference type="PROSITE" id="PS51257">
    <property type="entry name" value="PROKAR_LIPOPROTEIN"/>
    <property type="match status" value="1"/>
</dbReference>